<dbReference type="InterPro" id="IPR029058">
    <property type="entry name" value="AB_hydrolase_fold"/>
</dbReference>
<dbReference type="Proteomes" id="UP000580043">
    <property type="component" value="Unassembled WGS sequence"/>
</dbReference>
<dbReference type="EMBL" id="JABBGA010000012">
    <property type="protein sequence ID" value="NML27048.1"/>
    <property type="molecule type" value="Genomic_DNA"/>
</dbReference>
<dbReference type="InterPro" id="IPR003386">
    <property type="entry name" value="LACT/PDAT_acylTrfase"/>
</dbReference>
<comment type="caution">
    <text evidence="3">The sequence shown here is derived from an EMBL/GenBank/DDBJ whole genome shotgun (WGS) entry which is preliminary data.</text>
</comment>
<dbReference type="Pfam" id="PF12770">
    <property type="entry name" value="CHAT"/>
    <property type="match status" value="1"/>
</dbReference>
<dbReference type="GO" id="GO:0006629">
    <property type="term" value="P:lipid metabolic process"/>
    <property type="evidence" value="ECO:0007669"/>
    <property type="project" value="InterPro"/>
</dbReference>
<feature type="domain" description="DUF7379" evidence="2">
    <location>
        <begin position="170"/>
        <end position="258"/>
    </location>
</feature>
<evidence type="ECO:0000313" key="3">
    <source>
        <dbReference type="EMBL" id="NML27048.1"/>
    </source>
</evidence>
<reference evidence="3 4" key="1">
    <citation type="submission" date="2020-04" db="EMBL/GenBank/DDBJ databases">
        <title>Zoogloea sp. G-4-1-14 isolated from soil.</title>
        <authorList>
            <person name="Dahal R.H."/>
        </authorList>
    </citation>
    <scope>NUCLEOTIDE SEQUENCE [LARGE SCALE GENOMIC DNA]</scope>
    <source>
        <strain evidence="3 4">G-4-1-14</strain>
    </source>
</reference>
<dbReference type="RefSeq" id="WP_169146591.1">
    <property type="nucleotide sequence ID" value="NZ_JABBGA010000012.1"/>
</dbReference>
<dbReference type="Gene3D" id="3.40.50.1820">
    <property type="entry name" value="alpha/beta hydrolase"/>
    <property type="match status" value="2"/>
</dbReference>
<feature type="domain" description="DUF7379" evidence="2">
    <location>
        <begin position="299"/>
        <end position="390"/>
    </location>
</feature>
<evidence type="ECO:0000313" key="4">
    <source>
        <dbReference type="Proteomes" id="UP000580043"/>
    </source>
</evidence>
<dbReference type="GO" id="GO:0008374">
    <property type="term" value="F:O-acyltransferase activity"/>
    <property type="evidence" value="ECO:0007669"/>
    <property type="project" value="InterPro"/>
</dbReference>
<dbReference type="Pfam" id="PF02450">
    <property type="entry name" value="LCAT"/>
    <property type="match status" value="1"/>
</dbReference>
<dbReference type="InterPro" id="IPR043472">
    <property type="entry name" value="Macro_dom-like"/>
</dbReference>
<dbReference type="InterPro" id="IPR024983">
    <property type="entry name" value="CHAT_dom"/>
</dbReference>
<keyword evidence="4" id="KW-1185">Reference proteome</keyword>
<evidence type="ECO:0000259" key="2">
    <source>
        <dbReference type="Pfam" id="PF24096"/>
    </source>
</evidence>
<dbReference type="InterPro" id="IPR055803">
    <property type="entry name" value="DUF7379"/>
</dbReference>
<accession>A0A848G493</accession>
<dbReference type="Pfam" id="PF24096">
    <property type="entry name" value="DUF7379"/>
    <property type="match status" value="2"/>
</dbReference>
<proteinExistence type="predicted"/>
<feature type="domain" description="CHAT" evidence="1">
    <location>
        <begin position="1178"/>
        <end position="1446"/>
    </location>
</feature>
<protein>
    <submittedName>
        <fullName evidence="3">CHAT domain-containing protein</fullName>
    </submittedName>
</protein>
<sequence>MAQPVVISLELVSRRTESQPGWETETFVLASTARGGPGESRQLALQPDDVIELVLDNGESLLVAAEDAGRYLGMTQGRGVDAGPVLHVAGLLRPSGPQLPAAASRDGLGSWLLRALKVHRQGPAGVTALAAAGAFQDYQLGNRRGLYRVSTESWSLAAVDRLEGSPEPSLLFLHGTASSTDGSFRALWGGNKSEVDLRARLAARYGARVYGFEHRSLTDSPVANTLALVKALPDGARLHLVSHSRGGMIGELLVRGQRRGAEPFTANDIQRFADHGRRTGRQGYEQDAADLAELGRLLKAKSLRIERFVRVGATARGTTLASGRLDRWASVMLNLFGRGIGAIPGLQGVAAGYELLQSFLRAVVKMRSDARILPGLEAMMPDSPLVALLNAPDVEVDSPLHVIAGDHEGKGLLAWLGDCLSEAFYGGETDLVVNTPSMSGGAPRTPGIWLQSLSGPDVNHLSYFNREESAGALIEALEGKNGRFERQDGPSRTEIARGGRKPMLRPDAPIALMLPGVMGSHLAIGSDRIWFDPLSMIAGEMSLLKVDAQGVAPDGWQDMSYEAFARHLSFTHEVRPFAYDWRLSLSVAAARFGVELDKAMEDARQRGKPVHIVAHSMGGLVARLAMKERWAALKAIPGSRLIQFGTPNNGSHSIAAVLTGRDAFVQKIERYFDWHHDMREFLEIVCVFPGVLELLPWPVKDGKAGDGIDYFDQQVWQDWAARDAENQRSRDADMRFERAKGAGDGWPVPTREALEQARQTILEIQAVELDPACCLYVAGRERTPVALRVSEAGQVEIGWTNSGDGRVAWATGIPPRVPVWYVDAAHGDLLNHEAAFDEYLSIIQAGASSLPISPPSSRGAEDVSFVPAPLEVHTLYPTAEEVLAAALCSRPGRGRKLGGQGKTATLIQLTHGSLAGAVAPLIIGAYDNDPVKGSASFLDRLLGGSLGRAQRLGRYPGRAGEAMLFLAPSPSTRPTGAVVVGLGPIGGLQPGVLTRALTQGLLEYARVWSNARLPIGDGAIGGVDLSALLVGTGYGGVPVEVGVRCLAEALVRAGEALRQAQVPVRIQSLQLFEEEESRAISAGLALRELAGDGKFLGAIRFDGQIRSGQGRYRGRLEEQSGDGWQRVHVVEVPQGGLRFTLVTERARNEVNDEPDQRQAVDGLIRTAIGDTTDQPGLSRALFELLVPNGFKEALPDLRGLILGVDPVAAVYPWELMRDEADRFETPLVTRIGLVRQLASTHGRPRVPTVRDLSALVVGDTDSGFAALPGAQREGMAVASALRNNGYRVKFLERPDGQTVMVNLFDEHYRVIHLAAHGNVSGTDGQTGMVLGPDTYLTTAQISKLRWVPELVFINCCHLGNMQADARPRWGRLAANLATEFIEMGCRAVIAAGWAVDDAAAEVFSATFYREMLAGRRFGDAVRQARLDAYRRHPATNTWGAYQAYGDERYRLVGAMDDDWKVPDYIHPGQVAGELERLFARAGSASEEERAIYRARVQQIEDQAVGRFPRSAEIAGWLGKVWAALGEKGKAIASYRTALGGEGSVSLGMLEQLGNLEVRHGEALCSAARAPGAGEADAKARQAEGEAMMAVGCERLAGLLALGRTVERECLVASSVKRRALALRLSGKALDTELQRVSEGYAAASELSVTLSGERDYYPTLNALDGEVLLAARGRLDITDAWRTRCLAWCRESAANGARRFQLEPGYFHALAEIEAARIEAMVALLADMPESALTLTKVLEAVVERYRSLFLRLGSAQEHDSTLSQLAWLQRQLPTKGKGHELAVALKALQKAIKQG</sequence>
<organism evidence="3 4">
    <name type="scientific">Zoogloea dura</name>
    <dbReference type="NCBI Taxonomy" id="2728840"/>
    <lineage>
        <taxon>Bacteria</taxon>
        <taxon>Pseudomonadati</taxon>
        <taxon>Pseudomonadota</taxon>
        <taxon>Betaproteobacteria</taxon>
        <taxon>Rhodocyclales</taxon>
        <taxon>Zoogloeaceae</taxon>
        <taxon>Zoogloea</taxon>
    </lineage>
</organism>
<dbReference type="SUPFAM" id="SSF52949">
    <property type="entry name" value="Macro domain-like"/>
    <property type="match status" value="1"/>
</dbReference>
<dbReference type="SUPFAM" id="SSF53474">
    <property type="entry name" value="alpha/beta-Hydrolases"/>
    <property type="match status" value="2"/>
</dbReference>
<name>A0A848G493_9RHOO</name>
<gene>
    <name evidence="3" type="ORF">HHL15_14940</name>
</gene>
<evidence type="ECO:0000259" key="1">
    <source>
        <dbReference type="Pfam" id="PF12770"/>
    </source>
</evidence>